<dbReference type="InterPro" id="IPR052032">
    <property type="entry name" value="ATP-dep_AA_Ligase"/>
</dbReference>
<dbReference type="GO" id="GO:0016874">
    <property type="term" value="F:ligase activity"/>
    <property type="evidence" value="ECO:0007669"/>
    <property type="project" value="UniProtKB-KW"/>
</dbReference>
<dbReference type="PANTHER" id="PTHR43585:SF2">
    <property type="entry name" value="ATP-GRASP ENZYME FSQD"/>
    <property type="match status" value="1"/>
</dbReference>
<dbReference type="PANTHER" id="PTHR43585">
    <property type="entry name" value="FUMIPYRROLE BIOSYNTHESIS PROTEIN C"/>
    <property type="match status" value="1"/>
</dbReference>
<evidence type="ECO:0000256" key="1">
    <source>
        <dbReference type="ARBA" id="ARBA00022598"/>
    </source>
</evidence>
<reference evidence="6 7" key="1">
    <citation type="submission" date="2017-05" db="EMBL/GenBank/DDBJ databases">
        <title>Isolation of Rhodococcus sp. S2-17 biodegrading of BP-3.</title>
        <authorList>
            <person name="Lee Y."/>
            <person name="Kim K.H."/>
            <person name="Chun B.H."/>
            <person name="Jung H.S."/>
            <person name="Jeon C.O."/>
        </authorList>
    </citation>
    <scope>NUCLEOTIDE SEQUENCE [LARGE SCALE GENOMIC DNA]</scope>
    <source>
        <strain evidence="6 7">S2-17</strain>
    </source>
</reference>
<dbReference type="KEGG" id="roz:CBI38_09935"/>
<dbReference type="Pfam" id="PF13535">
    <property type="entry name" value="ATP-grasp_4"/>
    <property type="match status" value="1"/>
</dbReference>
<sequence>MTTDDGQRRRHIVLIGGHDETFPHFAGLGFEFTVLQLHDAIGPNLRGLTERISPVADFGPDIVVAEITRIMRSERVDYIFSFTEGGLLSAALASHRLSVPGLDLSACELCIDKQLMRTFLDSTEFAVANTICRTPAEVRAFLLQHPQGLVLKDPAGSGSEGVFIVRDERDLTAALDEQTGDGFVMLAEEYLPGREISVETLTIDGNHRVLAVTNKKLHRNSLAEEQHVVSPDVVDDDMFHIISAYCERLLTRINYQHGPCHIEVKITARGLRLIEINNRVGGDYIGLLVELTTGVSQFRETLRCWSEVDSSGVGPELARYAYAASHQFYEPIDPECLRSALRGVDIIRLHIEPAPSRLDRPRTNDDKIGWIVFACNESESFKRAIDYLDVNCS</sequence>
<dbReference type="PROSITE" id="PS50975">
    <property type="entry name" value="ATP_GRASP"/>
    <property type="match status" value="1"/>
</dbReference>
<keyword evidence="1" id="KW-0436">Ligase</keyword>
<dbReference type="Proteomes" id="UP000245711">
    <property type="component" value="Chromosome"/>
</dbReference>
<dbReference type="GO" id="GO:0005524">
    <property type="term" value="F:ATP binding"/>
    <property type="evidence" value="ECO:0007669"/>
    <property type="project" value="UniProtKB-UniRule"/>
</dbReference>
<keyword evidence="3 4" id="KW-0067">ATP-binding</keyword>
<dbReference type="Gene3D" id="3.30.470.20">
    <property type="entry name" value="ATP-grasp fold, B domain"/>
    <property type="match status" value="1"/>
</dbReference>
<proteinExistence type="predicted"/>
<feature type="domain" description="ATP-grasp" evidence="5">
    <location>
        <begin position="112"/>
        <end position="306"/>
    </location>
</feature>
<gene>
    <name evidence="6" type="ORF">CBI38_09935</name>
</gene>
<keyword evidence="2 4" id="KW-0547">Nucleotide-binding</keyword>
<dbReference type="InterPro" id="IPR013815">
    <property type="entry name" value="ATP_grasp_subdomain_1"/>
</dbReference>
<evidence type="ECO:0000256" key="4">
    <source>
        <dbReference type="PROSITE-ProRule" id="PRU00409"/>
    </source>
</evidence>
<dbReference type="Gene3D" id="3.30.1490.20">
    <property type="entry name" value="ATP-grasp fold, A domain"/>
    <property type="match status" value="1"/>
</dbReference>
<dbReference type="GO" id="GO:0046872">
    <property type="term" value="F:metal ion binding"/>
    <property type="evidence" value="ECO:0007669"/>
    <property type="project" value="InterPro"/>
</dbReference>
<keyword evidence="7" id="KW-1185">Reference proteome</keyword>
<dbReference type="EMBL" id="CP021354">
    <property type="protein sequence ID" value="AWK71857.1"/>
    <property type="molecule type" value="Genomic_DNA"/>
</dbReference>
<dbReference type="RefSeq" id="WP_109328495.1">
    <property type="nucleotide sequence ID" value="NZ_CP021354.1"/>
</dbReference>
<accession>A0A2S2BTA2</accession>
<evidence type="ECO:0000256" key="3">
    <source>
        <dbReference type="ARBA" id="ARBA00022840"/>
    </source>
</evidence>
<protein>
    <submittedName>
        <fullName evidence="6">Biotin carboxylase</fullName>
    </submittedName>
</protein>
<evidence type="ECO:0000313" key="6">
    <source>
        <dbReference type="EMBL" id="AWK71857.1"/>
    </source>
</evidence>
<dbReference type="Gene3D" id="3.40.50.20">
    <property type="match status" value="1"/>
</dbReference>
<evidence type="ECO:0000313" key="7">
    <source>
        <dbReference type="Proteomes" id="UP000245711"/>
    </source>
</evidence>
<evidence type="ECO:0000256" key="2">
    <source>
        <dbReference type="ARBA" id="ARBA00022741"/>
    </source>
</evidence>
<evidence type="ECO:0000259" key="5">
    <source>
        <dbReference type="PROSITE" id="PS50975"/>
    </source>
</evidence>
<dbReference type="OrthoDB" id="24041at2"/>
<dbReference type="InterPro" id="IPR011761">
    <property type="entry name" value="ATP-grasp"/>
</dbReference>
<name>A0A2S2BTA2_9NOCA</name>
<organism evidence="6 7">
    <name type="scientific">Rhodococcus oxybenzonivorans</name>
    <dbReference type="NCBI Taxonomy" id="1990687"/>
    <lineage>
        <taxon>Bacteria</taxon>
        <taxon>Bacillati</taxon>
        <taxon>Actinomycetota</taxon>
        <taxon>Actinomycetes</taxon>
        <taxon>Mycobacteriales</taxon>
        <taxon>Nocardiaceae</taxon>
        <taxon>Rhodococcus</taxon>
    </lineage>
</organism>
<dbReference type="SUPFAM" id="SSF56059">
    <property type="entry name" value="Glutathione synthetase ATP-binding domain-like"/>
    <property type="match status" value="1"/>
</dbReference>
<dbReference type="AlphaFoldDB" id="A0A2S2BTA2"/>